<comment type="caution">
    <text evidence="12">The sequence shown here is derived from an EMBL/GenBank/DDBJ whole genome shotgun (WGS) entry which is preliminary data.</text>
</comment>
<dbReference type="PANTHER" id="PTHR46681:SF1">
    <property type="entry name" value="KINETOCHORE PROTEIN NDC80 HOMOLOG"/>
    <property type="match status" value="1"/>
</dbReference>
<keyword evidence="3 8" id="KW-0132">Cell division</keyword>
<feature type="domain" description="Kinetochore protein Ndc80 CH" evidence="11">
    <location>
        <begin position="64"/>
        <end position="196"/>
    </location>
</feature>
<comment type="subunit">
    <text evidence="8">Component of the NDC80 complex.</text>
</comment>
<sequence length="606" mass="68932">CRHFSFSNFKARTQKPFTSHRDQAEVYCTMRGAGRRRTNSVVPDRRHPPPTPINDPRQFISTGGRDSDASFASSRPSSAGVNTRSSAIPISDRSYQLSALRTINAYLSSHSLPFTLKHPLPSAKDITETLKFILSRFGFSSAESHKLEDNLQTLLKSLNCPVKLNKSALRAPGTPHSWPSLLAAIHWLVQLCKFDDHRLSSAQPLAPDNKELSYTIESYLHYFRGKDEQVDELDRQFMQELEQHKERLVENVNVLEENVKAQEEKLEAMKTGPSERETLEKEKSALEEDVKKFQAIIEQLEGHIVKMDKMVEEKEKGLETKVTEKESICAENEELKKRVEEQGINSRDADRMKRELHALERDIGYNENQRIEWEEKAWDLDSAIGNMYKKLEELMIECNQSIRRLKLGNEFQYQLNPQGSSPAEVLGINYKKTLKPTLASFEDEMKKSSMGKMEELISLQQQSSEKAIKVESKRNRLATLQAHIDDLEAQLDLVKKERLDFTSSCATEAGRIVEEVEAETQKLDQVEREAVDFLKASKAKLQETIAQTEEEVQLCARELFAVVDSVSKYKEYITSKVGMMKNDLAEAAGTIADMHKAGLPVSDAIH</sequence>
<keyword evidence="13" id="KW-1185">Reference proteome</keyword>
<evidence type="ECO:0000256" key="3">
    <source>
        <dbReference type="ARBA" id="ARBA00022618"/>
    </source>
</evidence>
<keyword evidence="2 8" id="KW-0158">Chromosome</keyword>
<evidence type="ECO:0000256" key="4">
    <source>
        <dbReference type="ARBA" id="ARBA00022776"/>
    </source>
</evidence>
<evidence type="ECO:0000256" key="9">
    <source>
        <dbReference type="SAM" id="Coils"/>
    </source>
</evidence>
<feature type="coiled-coil region" evidence="9">
    <location>
        <begin position="238"/>
        <end position="303"/>
    </location>
</feature>
<organism evidence="12 13">
    <name type="scientific">Solanum stoloniferum</name>
    <dbReference type="NCBI Taxonomy" id="62892"/>
    <lineage>
        <taxon>Eukaryota</taxon>
        <taxon>Viridiplantae</taxon>
        <taxon>Streptophyta</taxon>
        <taxon>Embryophyta</taxon>
        <taxon>Tracheophyta</taxon>
        <taxon>Spermatophyta</taxon>
        <taxon>Magnoliopsida</taxon>
        <taxon>eudicotyledons</taxon>
        <taxon>Gunneridae</taxon>
        <taxon>Pentapetalae</taxon>
        <taxon>asterids</taxon>
        <taxon>lamiids</taxon>
        <taxon>Solanales</taxon>
        <taxon>Solanaceae</taxon>
        <taxon>Solanoideae</taxon>
        <taxon>Solaneae</taxon>
        <taxon>Solanum</taxon>
    </lineage>
</organism>
<dbReference type="GO" id="GO:0005634">
    <property type="term" value="C:nucleus"/>
    <property type="evidence" value="ECO:0007669"/>
    <property type="project" value="UniProtKB-SubCell"/>
</dbReference>
<evidence type="ECO:0000256" key="5">
    <source>
        <dbReference type="ARBA" id="ARBA00023054"/>
    </source>
</evidence>
<evidence type="ECO:0000259" key="11">
    <source>
        <dbReference type="Pfam" id="PF03801"/>
    </source>
</evidence>
<comment type="subcellular location">
    <subcellularLocation>
        <location evidence="8">Chromosome</location>
        <location evidence="8">Centromere</location>
        <location evidence="8">Kinetochore</location>
    </subcellularLocation>
    <subcellularLocation>
        <location evidence="8">Nucleus</location>
    </subcellularLocation>
</comment>
<name>A0ABD2VQ76_9SOLN</name>
<feature type="coiled-coil region" evidence="9">
    <location>
        <begin position="470"/>
        <end position="558"/>
    </location>
</feature>
<dbReference type="InterPro" id="IPR055307">
    <property type="entry name" value="NDC80_plants"/>
</dbReference>
<accession>A0ABD2VQ76</accession>
<protein>
    <recommendedName>
        <fullName evidence="8">Kinetochore protein NDC80</fullName>
    </recommendedName>
</protein>
<evidence type="ECO:0000313" key="13">
    <source>
        <dbReference type="Proteomes" id="UP001627284"/>
    </source>
</evidence>
<dbReference type="GO" id="GO:0051301">
    <property type="term" value="P:cell division"/>
    <property type="evidence" value="ECO:0007669"/>
    <property type="project" value="UniProtKB-UniRule"/>
</dbReference>
<evidence type="ECO:0000256" key="6">
    <source>
        <dbReference type="ARBA" id="ARBA00023306"/>
    </source>
</evidence>
<evidence type="ECO:0000256" key="8">
    <source>
        <dbReference type="RuleBase" id="RU368072"/>
    </source>
</evidence>
<keyword evidence="8" id="KW-0539">Nucleus</keyword>
<dbReference type="Pfam" id="PF03801">
    <property type="entry name" value="Ndc80_HEC"/>
    <property type="match status" value="1"/>
</dbReference>
<keyword evidence="4 8" id="KW-0498">Mitosis</keyword>
<keyword evidence="8" id="KW-0995">Kinetochore</keyword>
<evidence type="ECO:0000256" key="1">
    <source>
        <dbReference type="ARBA" id="ARBA00007050"/>
    </source>
</evidence>
<reference evidence="12 13" key="1">
    <citation type="submission" date="2024-05" db="EMBL/GenBank/DDBJ databases">
        <title>De novo assembly of an allotetraploid wild potato.</title>
        <authorList>
            <person name="Hosaka A.J."/>
        </authorList>
    </citation>
    <scope>NUCLEOTIDE SEQUENCE [LARGE SCALE GENOMIC DNA]</scope>
    <source>
        <tissue evidence="12">Young leaves</tissue>
    </source>
</reference>
<feature type="non-terminal residue" evidence="12">
    <location>
        <position position="1"/>
    </location>
</feature>
<dbReference type="InterPro" id="IPR055260">
    <property type="entry name" value="Ndc80_CH"/>
</dbReference>
<dbReference type="Gene3D" id="1.10.418.30">
    <property type="entry name" value="Ncd80 complex, Ncd80 subunit"/>
    <property type="match status" value="1"/>
</dbReference>
<feature type="region of interest" description="Disordered" evidence="10">
    <location>
        <begin position="31"/>
        <end position="85"/>
    </location>
</feature>
<evidence type="ECO:0000313" key="12">
    <source>
        <dbReference type="EMBL" id="KAL3382442.1"/>
    </source>
</evidence>
<evidence type="ECO:0000256" key="10">
    <source>
        <dbReference type="SAM" id="MobiDB-lite"/>
    </source>
</evidence>
<comment type="function">
    <text evidence="8">Acts as a component of the essential kinetochore-associated NDC80 complex, which is required for chromosome segregation and spindle checkpoint activity.</text>
</comment>
<proteinExistence type="inferred from homology"/>
<dbReference type="AlphaFoldDB" id="A0ABD2VQ76"/>
<feature type="compositionally biased region" description="Low complexity" evidence="10">
    <location>
        <begin position="69"/>
        <end position="80"/>
    </location>
</feature>
<evidence type="ECO:0000256" key="2">
    <source>
        <dbReference type="ARBA" id="ARBA00022454"/>
    </source>
</evidence>
<comment type="similarity">
    <text evidence="1 8">Belongs to the NDC80/HEC1 family.</text>
</comment>
<dbReference type="GO" id="GO:0051315">
    <property type="term" value="P:attachment of mitotic spindle microtubules to kinetochore"/>
    <property type="evidence" value="ECO:0007669"/>
    <property type="project" value="UniProtKB-UniRule"/>
</dbReference>
<dbReference type="Proteomes" id="UP001627284">
    <property type="component" value="Unassembled WGS sequence"/>
</dbReference>
<evidence type="ECO:0000256" key="7">
    <source>
        <dbReference type="ARBA" id="ARBA00023328"/>
    </source>
</evidence>
<dbReference type="GO" id="GO:0031262">
    <property type="term" value="C:Ndc80 complex"/>
    <property type="evidence" value="ECO:0007669"/>
    <property type="project" value="UniProtKB-UniRule"/>
</dbReference>
<keyword evidence="5 9" id="KW-0175">Coiled coil</keyword>
<dbReference type="PANTHER" id="PTHR46681">
    <property type="entry name" value="KINETOCHORE PROTEIN NDC80 HOMOLOG"/>
    <property type="match status" value="1"/>
</dbReference>
<dbReference type="InterPro" id="IPR038273">
    <property type="entry name" value="Ndc80_sf"/>
</dbReference>
<gene>
    <name evidence="12" type="ORF">AABB24_002129</name>
</gene>
<dbReference type="EMBL" id="JBJKTR010000001">
    <property type="protein sequence ID" value="KAL3382442.1"/>
    <property type="molecule type" value="Genomic_DNA"/>
</dbReference>
<keyword evidence="6 8" id="KW-0131">Cell cycle</keyword>
<keyword evidence="7 8" id="KW-0137">Centromere</keyword>